<evidence type="ECO:0000313" key="3">
    <source>
        <dbReference type="Proteomes" id="UP000460549"/>
    </source>
</evidence>
<proteinExistence type="predicted"/>
<comment type="caution">
    <text evidence="2">The sequence shown here is derived from an EMBL/GenBank/DDBJ whole genome shotgun (WGS) entry which is preliminary data.</text>
</comment>
<evidence type="ECO:0000313" key="2">
    <source>
        <dbReference type="EMBL" id="MSU06541.1"/>
    </source>
</evidence>
<gene>
    <name evidence="2" type="ORF">FYJ80_07070</name>
</gene>
<keyword evidence="1" id="KW-1133">Transmembrane helix</keyword>
<feature type="transmembrane region" description="Helical" evidence="1">
    <location>
        <begin position="63"/>
        <end position="82"/>
    </location>
</feature>
<feature type="transmembrane region" description="Helical" evidence="1">
    <location>
        <begin position="7"/>
        <end position="31"/>
    </location>
</feature>
<dbReference type="AlphaFoldDB" id="A0A7X2PCX9"/>
<keyword evidence="1" id="KW-0812">Transmembrane</keyword>
<dbReference type="RefSeq" id="WP_154425512.1">
    <property type="nucleotide sequence ID" value="NZ_JAQYPZ010000219.1"/>
</dbReference>
<accession>A0A7X2PCX9</accession>
<sequence length="110" mass="12297">MKKSILISYIISAILIVLSFVLIGFSIYAAYTTQTYRIGNMLYTSTTLIQNRSSVLLRTFGNMSFILGLVGIVASTIALVTSNKNQKVEEKKEYYGEYVKCDECDGPKEC</sequence>
<evidence type="ECO:0000256" key="1">
    <source>
        <dbReference type="SAM" id="Phobius"/>
    </source>
</evidence>
<keyword evidence="3" id="KW-1185">Reference proteome</keyword>
<dbReference type="Proteomes" id="UP000460549">
    <property type="component" value="Unassembled WGS sequence"/>
</dbReference>
<dbReference type="EMBL" id="VUNN01000012">
    <property type="protein sequence ID" value="MSU06541.1"/>
    <property type="molecule type" value="Genomic_DNA"/>
</dbReference>
<name>A0A7X2PCX9_9SPIO</name>
<keyword evidence="1" id="KW-0472">Membrane</keyword>
<organism evidence="2 3">
    <name type="scientific">Bullifex porci</name>
    <dbReference type="NCBI Taxonomy" id="2606638"/>
    <lineage>
        <taxon>Bacteria</taxon>
        <taxon>Pseudomonadati</taxon>
        <taxon>Spirochaetota</taxon>
        <taxon>Spirochaetia</taxon>
        <taxon>Spirochaetales</taxon>
        <taxon>Spirochaetaceae</taxon>
        <taxon>Bullifex</taxon>
    </lineage>
</organism>
<reference evidence="2 3" key="1">
    <citation type="submission" date="2019-08" db="EMBL/GenBank/DDBJ databases">
        <title>In-depth cultivation of the pig gut microbiome towards novel bacterial diversity and tailored functional studies.</title>
        <authorList>
            <person name="Wylensek D."/>
            <person name="Hitch T.C.A."/>
            <person name="Clavel T."/>
        </authorList>
    </citation>
    <scope>NUCLEOTIDE SEQUENCE [LARGE SCALE GENOMIC DNA]</scope>
    <source>
        <strain evidence="2 3">NM-380-WT-3C1</strain>
    </source>
</reference>
<protein>
    <submittedName>
        <fullName evidence="2">Uncharacterized protein</fullName>
    </submittedName>
</protein>